<evidence type="ECO:0000256" key="3">
    <source>
        <dbReference type="ARBA" id="ARBA00022692"/>
    </source>
</evidence>
<feature type="transmembrane region" description="Helical" evidence="6">
    <location>
        <begin position="126"/>
        <end position="149"/>
    </location>
</feature>
<dbReference type="Proteomes" id="UP000821837">
    <property type="component" value="Unassembled WGS sequence"/>
</dbReference>
<comment type="caution">
    <text evidence="7">The sequence shown here is derived from an EMBL/GenBank/DDBJ whole genome shotgun (WGS) entry which is preliminary data.</text>
</comment>
<sequence>MGADNSELTVPSQCLPMSVDDLRPRSPRLQVGLAERGGMEKRVEASKKQPAWKLSRPAVIIQAGAARSSKPAAPWSSSLDQWVIGAACVATTFMTGATLRTIGFLFVNFLSKFEATRQQTAWSVSFTSAGVAFSGIGAGMVFVLTGTFIERTFAVTKRRLLMQLNMVAFCAAGSFFPRILLYLAQEFGYSWMMLFLSGVMLNVPVLCVLFRPRPNPEENNNVLPTTTVQKIFSVEQGAGKLSNSENVGTPVPESIFTKPLFYVTALTHLIFFYVINLFASISVDTILSKGIPVILAITIAPSVSVLDCVGRVLMPLVTEKGHVKRSTLVMMDYLFIGVGFILISFIRTYPPMLVTCLGFGVFSGHAIAVHNSLMGDVVGADQLNLSNVIVTCIATVSFLTKPLLFGFFRDMQGSYDNLYRIMSGLMFLNALVWLVVNLTDRFRKKRTWTTRDSQLQLCDLPTLTGYQVMDLTSLMA</sequence>
<dbReference type="Gene3D" id="1.20.1250.20">
    <property type="entry name" value="MFS general substrate transporter like domains"/>
    <property type="match status" value="1"/>
</dbReference>
<dbReference type="AlphaFoldDB" id="A0A9D4PTR7"/>
<evidence type="ECO:0000256" key="6">
    <source>
        <dbReference type="SAM" id="Phobius"/>
    </source>
</evidence>
<gene>
    <name evidence="7" type="ORF">HPB52_001960</name>
</gene>
<keyword evidence="5 6" id="KW-0472">Membrane</keyword>
<feature type="transmembrane region" description="Helical" evidence="6">
    <location>
        <begin position="293"/>
        <end position="314"/>
    </location>
</feature>
<keyword evidence="8" id="KW-1185">Reference proteome</keyword>
<feature type="transmembrane region" description="Helical" evidence="6">
    <location>
        <begin position="385"/>
        <end position="405"/>
    </location>
</feature>
<dbReference type="VEuPathDB" id="VectorBase:RSAN_033033"/>
<feature type="transmembrane region" description="Helical" evidence="6">
    <location>
        <begin position="260"/>
        <end position="281"/>
    </location>
</feature>
<evidence type="ECO:0000256" key="5">
    <source>
        <dbReference type="ARBA" id="ARBA00023136"/>
    </source>
</evidence>
<proteinExistence type="predicted"/>
<feature type="transmembrane region" description="Helical" evidence="6">
    <location>
        <begin position="352"/>
        <end position="373"/>
    </location>
</feature>
<keyword evidence="3 6" id="KW-0812">Transmembrane</keyword>
<reference evidence="7" key="1">
    <citation type="journal article" date="2020" name="Cell">
        <title>Large-Scale Comparative Analyses of Tick Genomes Elucidate Their Genetic Diversity and Vector Capacities.</title>
        <authorList>
            <consortium name="Tick Genome and Microbiome Consortium (TIGMIC)"/>
            <person name="Jia N."/>
            <person name="Wang J."/>
            <person name="Shi W."/>
            <person name="Du L."/>
            <person name="Sun Y."/>
            <person name="Zhan W."/>
            <person name="Jiang J.F."/>
            <person name="Wang Q."/>
            <person name="Zhang B."/>
            <person name="Ji P."/>
            <person name="Bell-Sakyi L."/>
            <person name="Cui X.M."/>
            <person name="Yuan T.T."/>
            <person name="Jiang B.G."/>
            <person name="Yang W.F."/>
            <person name="Lam T.T."/>
            <person name="Chang Q.C."/>
            <person name="Ding S.J."/>
            <person name="Wang X.J."/>
            <person name="Zhu J.G."/>
            <person name="Ruan X.D."/>
            <person name="Zhao L."/>
            <person name="Wei J.T."/>
            <person name="Ye R.Z."/>
            <person name="Que T.C."/>
            <person name="Du C.H."/>
            <person name="Zhou Y.H."/>
            <person name="Cheng J.X."/>
            <person name="Dai P.F."/>
            <person name="Guo W.B."/>
            <person name="Han X.H."/>
            <person name="Huang E.J."/>
            <person name="Li L.F."/>
            <person name="Wei W."/>
            <person name="Gao Y.C."/>
            <person name="Liu J.Z."/>
            <person name="Shao H.Z."/>
            <person name="Wang X."/>
            <person name="Wang C.C."/>
            <person name="Yang T.C."/>
            <person name="Huo Q.B."/>
            <person name="Li W."/>
            <person name="Chen H.Y."/>
            <person name="Chen S.E."/>
            <person name="Zhou L.G."/>
            <person name="Ni X.B."/>
            <person name="Tian J.H."/>
            <person name="Sheng Y."/>
            <person name="Liu T."/>
            <person name="Pan Y.S."/>
            <person name="Xia L.Y."/>
            <person name="Li J."/>
            <person name="Zhao F."/>
            <person name="Cao W.C."/>
        </authorList>
    </citation>
    <scope>NUCLEOTIDE SEQUENCE</scope>
    <source>
        <strain evidence="7">Rsan-2018</strain>
    </source>
</reference>
<dbReference type="PANTHER" id="PTHR43385:SF1">
    <property type="entry name" value="RIBOFLAVIN TRANSPORTER RIBJ"/>
    <property type="match status" value="1"/>
</dbReference>
<evidence type="ECO:0000313" key="7">
    <source>
        <dbReference type="EMBL" id="KAH7955629.1"/>
    </source>
</evidence>
<dbReference type="EMBL" id="JABSTV010001250">
    <property type="protein sequence ID" value="KAH7955629.1"/>
    <property type="molecule type" value="Genomic_DNA"/>
</dbReference>
<name>A0A9D4PTR7_RHISA</name>
<evidence type="ECO:0000256" key="2">
    <source>
        <dbReference type="ARBA" id="ARBA00022448"/>
    </source>
</evidence>
<dbReference type="InterPro" id="IPR036259">
    <property type="entry name" value="MFS_trans_sf"/>
</dbReference>
<protein>
    <recommendedName>
        <fullName evidence="9">Monocarboxylate transporter</fullName>
    </recommendedName>
</protein>
<dbReference type="PANTHER" id="PTHR43385">
    <property type="entry name" value="RIBOFLAVIN TRANSPORTER RIBJ"/>
    <property type="match status" value="1"/>
</dbReference>
<feature type="transmembrane region" description="Helical" evidence="6">
    <location>
        <begin position="189"/>
        <end position="210"/>
    </location>
</feature>
<evidence type="ECO:0008006" key="9">
    <source>
        <dbReference type="Google" id="ProtNLM"/>
    </source>
</evidence>
<reference evidence="7" key="2">
    <citation type="submission" date="2021-09" db="EMBL/GenBank/DDBJ databases">
        <authorList>
            <person name="Jia N."/>
            <person name="Wang J."/>
            <person name="Shi W."/>
            <person name="Du L."/>
            <person name="Sun Y."/>
            <person name="Zhan W."/>
            <person name="Jiang J."/>
            <person name="Wang Q."/>
            <person name="Zhang B."/>
            <person name="Ji P."/>
            <person name="Sakyi L.B."/>
            <person name="Cui X."/>
            <person name="Yuan T."/>
            <person name="Jiang B."/>
            <person name="Yang W."/>
            <person name="Lam T.T.-Y."/>
            <person name="Chang Q."/>
            <person name="Ding S."/>
            <person name="Wang X."/>
            <person name="Zhu J."/>
            <person name="Ruan X."/>
            <person name="Zhao L."/>
            <person name="Wei J."/>
            <person name="Que T."/>
            <person name="Du C."/>
            <person name="Cheng J."/>
            <person name="Dai P."/>
            <person name="Han X."/>
            <person name="Huang E."/>
            <person name="Gao Y."/>
            <person name="Liu J."/>
            <person name="Shao H."/>
            <person name="Ye R."/>
            <person name="Li L."/>
            <person name="Wei W."/>
            <person name="Wang X."/>
            <person name="Wang C."/>
            <person name="Huo Q."/>
            <person name="Li W."/>
            <person name="Guo W."/>
            <person name="Chen H."/>
            <person name="Chen S."/>
            <person name="Zhou L."/>
            <person name="Zhou L."/>
            <person name="Ni X."/>
            <person name="Tian J."/>
            <person name="Zhou Y."/>
            <person name="Sheng Y."/>
            <person name="Liu T."/>
            <person name="Pan Y."/>
            <person name="Xia L."/>
            <person name="Li J."/>
            <person name="Zhao F."/>
            <person name="Cao W."/>
        </authorList>
    </citation>
    <scope>NUCLEOTIDE SEQUENCE</scope>
    <source>
        <strain evidence="7">Rsan-2018</strain>
        <tissue evidence="7">Larvae</tissue>
    </source>
</reference>
<dbReference type="SUPFAM" id="SSF103473">
    <property type="entry name" value="MFS general substrate transporter"/>
    <property type="match status" value="1"/>
</dbReference>
<evidence type="ECO:0000256" key="1">
    <source>
        <dbReference type="ARBA" id="ARBA00004141"/>
    </source>
</evidence>
<feature type="transmembrane region" description="Helical" evidence="6">
    <location>
        <begin position="161"/>
        <end position="183"/>
    </location>
</feature>
<comment type="subcellular location">
    <subcellularLocation>
        <location evidence="1">Membrane</location>
        <topology evidence="1">Multi-pass membrane protein</topology>
    </subcellularLocation>
</comment>
<evidence type="ECO:0000256" key="4">
    <source>
        <dbReference type="ARBA" id="ARBA00022989"/>
    </source>
</evidence>
<dbReference type="GO" id="GO:0022857">
    <property type="term" value="F:transmembrane transporter activity"/>
    <property type="evidence" value="ECO:0007669"/>
    <property type="project" value="InterPro"/>
</dbReference>
<keyword evidence="2" id="KW-0813">Transport</keyword>
<dbReference type="InterPro" id="IPR011701">
    <property type="entry name" value="MFS"/>
</dbReference>
<dbReference type="InterPro" id="IPR052983">
    <property type="entry name" value="MFS_Riboflavin_Transporter"/>
</dbReference>
<dbReference type="Pfam" id="PF07690">
    <property type="entry name" value="MFS_1"/>
    <property type="match status" value="1"/>
</dbReference>
<dbReference type="GO" id="GO:0016020">
    <property type="term" value="C:membrane"/>
    <property type="evidence" value="ECO:0007669"/>
    <property type="project" value="UniProtKB-SubCell"/>
</dbReference>
<feature type="transmembrane region" description="Helical" evidence="6">
    <location>
        <begin position="82"/>
        <end position="106"/>
    </location>
</feature>
<organism evidence="7 8">
    <name type="scientific">Rhipicephalus sanguineus</name>
    <name type="common">Brown dog tick</name>
    <name type="synonym">Ixodes sanguineus</name>
    <dbReference type="NCBI Taxonomy" id="34632"/>
    <lineage>
        <taxon>Eukaryota</taxon>
        <taxon>Metazoa</taxon>
        <taxon>Ecdysozoa</taxon>
        <taxon>Arthropoda</taxon>
        <taxon>Chelicerata</taxon>
        <taxon>Arachnida</taxon>
        <taxon>Acari</taxon>
        <taxon>Parasitiformes</taxon>
        <taxon>Ixodida</taxon>
        <taxon>Ixodoidea</taxon>
        <taxon>Ixodidae</taxon>
        <taxon>Rhipicephalinae</taxon>
        <taxon>Rhipicephalus</taxon>
        <taxon>Rhipicephalus</taxon>
    </lineage>
</organism>
<keyword evidence="4 6" id="KW-1133">Transmembrane helix</keyword>
<feature type="transmembrane region" description="Helical" evidence="6">
    <location>
        <begin position="326"/>
        <end position="346"/>
    </location>
</feature>
<evidence type="ECO:0000313" key="8">
    <source>
        <dbReference type="Proteomes" id="UP000821837"/>
    </source>
</evidence>
<feature type="transmembrane region" description="Helical" evidence="6">
    <location>
        <begin position="417"/>
        <end position="436"/>
    </location>
</feature>
<accession>A0A9D4PTR7</accession>